<dbReference type="SUPFAM" id="SSF55331">
    <property type="entry name" value="Tautomerase/MIF"/>
    <property type="match status" value="1"/>
</dbReference>
<feature type="compositionally biased region" description="Polar residues" evidence="13">
    <location>
        <begin position="1"/>
        <end position="30"/>
    </location>
</feature>
<comment type="caution">
    <text evidence="15">The sequence shown here is derived from an EMBL/GenBank/DDBJ whole genome shotgun (WGS) entry which is preliminary data.</text>
</comment>
<accession>A0A0A2L4G5</accession>
<evidence type="ECO:0000313" key="15">
    <source>
        <dbReference type="EMBL" id="KGO74884.1"/>
    </source>
</evidence>
<evidence type="ECO:0000256" key="9">
    <source>
        <dbReference type="ARBA" id="ARBA00039086"/>
    </source>
</evidence>
<evidence type="ECO:0000256" key="12">
    <source>
        <dbReference type="ARBA" id="ARBA00042730"/>
    </source>
</evidence>
<dbReference type="GO" id="GO:0004167">
    <property type="term" value="F:dopachrome isomerase activity"/>
    <property type="evidence" value="ECO:0007669"/>
    <property type="project" value="UniProtKB-EC"/>
</dbReference>
<evidence type="ECO:0000256" key="8">
    <source>
        <dbReference type="ARBA" id="ARBA00038932"/>
    </source>
</evidence>
<feature type="region of interest" description="Disordered" evidence="13">
    <location>
        <begin position="1"/>
        <end position="51"/>
    </location>
</feature>
<dbReference type="PANTHER" id="PTHR11954:SF6">
    <property type="entry name" value="MACROPHAGE MIGRATION INHIBITORY FACTOR"/>
    <property type="match status" value="1"/>
</dbReference>
<dbReference type="OMA" id="MMVTIQQ"/>
<evidence type="ECO:0000256" key="6">
    <source>
        <dbReference type="ARBA" id="ARBA00036735"/>
    </source>
</evidence>
<keyword evidence="4" id="KW-0964">Secreted</keyword>
<evidence type="ECO:0000256" key="3">
    <source>
        <dbReference type="ARBA" id="ARBA00022514"/>
    </source>
</evidence>
<dbReference type="Pfam" id="PF04457">
    <property type="entry name" value="MJ1316"/>
    <property type="match status" value="1"/>
</dbReference>
<comment type="subcellular location">
    <subcellularLocation>
        <location evidence="1">Secreted</location>
    </subcellularLocation>
</comment>
<evidence type="ECO:0000256" key="10">
    <source>
        <dbReference type="ARBA" id="ARBA00041631"/>
    </source>
</evidence>
<evidence type="ECO:0000256" key="1">
    <source>
        <dbReference type="ARBA" id="ARBA00004613"/>
    </source>
</evidence>
<feature type="compositionally biased region" description="Low complexity" evidence="13">
    <location>
        <begin position="356"/>
        <end position="366"/>
    </location>
</feature>
<feature type="compositionally biased region" description="Basic and acidic residues" evidence="13">
    <location>
        <begin position="434"/>
        <end position="444"/>
    </location>
</feature>
<dbReference type="InterPro" id="IPR014347">
    <property type="entry name" value="Tautomerase/MIF_sf"/>
</dbReference>
<evidence type="ECO:0000256" key="5">
    <source>
        <dbReference type="ARBA" id="ARBA00023235"/>
    </source>
</evidence>
<dbReference type="EC" id="5.3.3.12" evidence="8"/>
<dbReference type="InterPro" id="IPR001398">
    <property type="entry name" value="Macrophage_inhib_fac"/>
</dbReference>
<dbReference type="EMBL" id="JQGA01000559">
    <property type="protein sequence ID" value="KGO74884.1"/>
    <property type="molecule type" value="Genomic_DNA"/>
</dbReference>
<feature type="region of interest" description="Disordered" evidence="13">
    <location>
        <begin position="392"/>
        <end position="444"/>
    </location>
</feature>
<evidence type="ECO:0000256" key="4">
    <source>
        <dbReference type="ARBA" id="ARBA00022525"/>
    </source>
</evidence>
<evidence type="ECO:0000313" key="16">
    <source>
        <dbReference type="Proteomes" id="UP000030104"/>
    </source>
</evidence>
<dbReference type="GO" id="GO:0050178">
    <property type="term" value="F:phenylpyruvate tautomerase activity"/>
    <property type="evidence" value="ECO:0007669"/>
    <property type="project" value="UniProtKB-EC"/>
</dbReference>
<dbReference type="Proteomes" id="UP000030104">
    <property type="component" value="Unassembled WGS sequence"/>
</dbReference>
<reference evidence="15 16" key="1">
    <citation type="journal article" date="2015" name="Mol. Plant Microbe Interact.">
        <title>Genome, transcriptome, and functional analyses of Penicillium expansum provide new insights into secondary metabolism and pathogenicity.</title>
        <authorList>
            <person name="Ballester A.R."/>
            <person name="Marcet-Houben M."/>
            <person name="Levin E."/>
            <person name="Sela N."/>
            <person name="Selma-Lazaro C."/>
            <person name="Carmona L."/>
            <person name="Wisniewski M."/>
            <person name="Droby S."/>
            <person name="Gonzalez-Candelas L."/>
            <person name="Gabaldon T."/>
        </authorList>
    </citation>
    <scope>NUCLEOTIDE SEQUENCE [LARGE SCALE GENOMIC DNA]</scope>
    <source>
        <strain evidence="15 16">PHI-1</strain>
    </source>
</reference>
<dbReference type="InterPro" id="IPR040459">
    <property type="entry name" value="MJ1316"/>
</dbReference>
<feature type="compositionally biased region" description="Basic and acidic residues" evidence="13">
    <location>
        <begin position="31"/>
        <end position="51"/>
    </location>
</feature>
<comment type="catalytic activity">
    <reaction evidence="6">
        <text>3-phenylpyruvate = enol-phenylpyruvate</text>
        <dbReference type="Rhea" id="RHEA:17097"/>
        <dbReference type="ChEBI" id="CHEBI:16815"/>
        <dbReference type="ChEBI" id="CHEBI:18005"/>
        <dbReference type="EC" id="5.3.2.1"/>
    </reaction>
</comment>
<keyword evidence="5" id="KW-0413">Isomerase</keyword>
<sequence>MASNNPGETDTNMTMGQEASLFPSKSTSSPQKRDQRSVSPEYDPKAGENRLRPAGDIINRITWDSAFERSNYVIGFVDRFEGQLEVTMGSWKKETTDEEFIPQHRVLMDISKKKPSLPRLTTMIPLLQKPPNASCNAQPKTFDASAPPIIMPERPARTSSLFKEDKHDEENTMPVTRVTSESMSIYLSRKNVDDSPLTKVKKLYYEDAFTARGSHHSPKDRVNNESVVVVELKTSTKAKDDASKLLSEFAHFLAQIYQRPETSMLVTIDQNADLLFGNTLGSAYLLKITALSSLIGPLTNLRNTGLIQSTIQEMFGIAPDKGVVIYTPVSEDNLATNGMTAKGEIDRLERIDSSNSPSMLKSISRSMSRRMKSSSENSAPISLVSVMSPDVATPTSTSPVAFASGQLSPPKPHQAEEKRPMESPKGEPIQQVSSKDEKCERSLKKRESLKSFVNRRLGELGELTTKKPFTAIKGKKD</sequence>
<dbReference type="Pfam" id="PF01187">
    <property type="entry name" value="MIF"/>
    <property type="match status" value="1"/>
</dbReference>
<feature type="compositionally biased region" description="Basic and acidic residues" evidence="13">
    <location>
        <begin position="413"/>
        <end position="425"/>
    </location>
</feature>
<feature type="region of interest" description="Disordered" evidence="13">
    <location>
        <begin position="457"/>
        <end position="477"/>
    </location>
</feature>
<dbReference type="AlphaFoldDB" id="A0A0A2L4G5"/>
<evidence type="ECO:0000256" key="13">
    <source>
        <dbReference type="SAM" id="MobiDB-lite"/>
    </source>
</evidence>
<dbReference type="OrthoDB" id="255819at2759"/>
<feature type="region of interest" description="Disordered" evidence="13">
    <location>
        <begin position="350"/>
        <end position="377"/>
    </location>
</feature>
<name>A0A0A2L4G5_PENIT</name>
<comment type="catalytic activity">
    <reaction evidence="7">
        <text>L-dopachrome = 5,6-dihydroxyindole-2-carboxylate</text>
        <dbReference type="Rhea" id="RHEA:13041"/>
        <dbReference type="ChEBI" id="CHEBI:16875"/>
        <dbReference type="ChEBI" id="CHEBI:57509"/>
        <dbReference type="EC" id="5.3.3.12"/>
    </reaction>
</comment>
<protein>
    <recommendedName>
        <fullName evidence="12">L-dopachrome isomerase</fullName>
        <ecNumber evidence="9">5.3.2.1</ecNumber>
        <ecNumber evidence="8">5.3.3.12</ecNumber>
    </recommendedName>
    <alternativeName>
        <fullName evidence="10">L-dopachrome tautomerase</fullName>
    </alternativeName>
    <alternativeName>
        <fullName evidence="11">Phenylpyruvate tautomerase</fullName>
    </alternativeName>
</protein>
<dbReference type="Gene3D" id="3.30.429.10">
    <property type="entry name" value="Macrophage Migration Inhibitory Factor"/>
    <property type="match status" value="1"/>
</dbReference>
<evidence type="ECO:0000256" key="11">
    <source>
        <dbReference type="ARBA" id="ARBA00041912"/>
    </source>
</evidence>
<dbReference type="PhylomeDB" id="A0A0A2L4G5"/>
<dbReference type="STRING" id="40296.A0A0A2L4G5"/>
<keyword evidence="3" id="KW-0202">Cytokine</keyword>
<proteinExistence type="inferred from homology"/>
<evidence type="ECO:0000256" key="2">
    <source>
        <dbReference type="ARBA" id="ARBA00005851"/>
    </source>
</evidence>
<comment type="similarity">
    <text evidence="2">Belongs to the MIF family.</text>
</comment>
<dbReference type="PANTHER" id="PTHR11954">
    <property type="entry name" value="D-DOPACHROME DECARBOXYLASE"/>
    <property type="match status" value="1"/>
</dbReference>
<keyword evidence="16" id="KW-1185">Reference proteome</keyword>
<dbReference type="EC" id="5.3.2.1" evidence="9"/>
<organism evidence="15 16">
    <name type="scientific">Penicillium italicum</name>
    <name type="common">Blue mold</name>
    <dbReference type="NCBI Taxonomy" id="40296"/>
    <lineage>
        <taxon>Eukaryota</taxon>
        <taxon>Fungi</taxon>
        <taxon>Dikarya</taxon>
        <taxon>Ascomycota</taxon>
        <taxon>Pezizomycotina</taxon>
        <taxon>Eurotiomycetes</taxon>
        <taxon>Eurotiomycetidae</taxon>
        <taxon>Eurotiales</taxon>
        <taxon>Aspergillaceae</taxon>
        <taxon>Penicillium</taxon>
    </lineage>
</organism>
<dbReference type="GO" id="GO:0005576">
    <property type="term" value="C:extracellular region"/>
    <property type="evidence" value="ECO:0007669"/>
    <property type="project" value="UniProtKB-SubCell"/>
</dbReference>
<feature type="domain" description="MJ1316 RNA cyclic group end recognition" evidence="14">
    <location>
        <begin position="51"/>
        <end position="107"/>
    </location>
</feature>
<evidence type="ECO:0000259" key="14">
    <source>
        <dbReference type="Pfam" id="PF04457"/>
    </source>
</evidence>
<gene>
    <name evidence="15" type="ORF">PITC_043850</name>
</gene>
<evidence type="ECO:0000256" key="7">
    <source>
        <dbReference type="ARBA" id="ARBA00036823"/>
    </source>
</evidence>
<dbReference type="HOGENOM" id="CLU_052382_0_0_1"/>